<feature type="coiled-coil region" evidence="1">
    <location>
        <begin position="403"/>
        <end position="437"/>
    </location>
</feature>
<dbReference type="Proteomes" id="UP000604825">
    <property type="component" value="Unassembled WGS sequence"/>
</dbReference>
<evidence type="ECO:0000256" key="1">
    <source>
        <dbReference type="SAM" id="Coils"/>
    </source>
</evidence>
<evidence type="ECO:0000256" key="2">
    <source>
        <dbReference type="SAM" id="MobiDB-lite"/>
    </source>
</evidence>
<comment type="caution">
    <text evidence="3">The sequence shown here is derived from an EMBL/GenBank/DDBJ whole genome shotgun (WGS) entry which is preliminary data.</text>
</comment>
<dbReference type="PANTHER" id="PTHR33063:SF16">
    <property type="entry name" value="OS02G0241300 PROTEIN"/>
    <property type="match status" value="1"/>
</dbReference>
<organism evidence="3 4">
    <name type="scientific">Miscanthus lutarioriparius</name>
    <dbReference type="NCBI Taxonomy" id="422564"/>
    <lineage>
        <taxon>Eukaryota</taxon>
        <taxon>Viridiplantae</taxon>
        <taxon>Streptophyta</taxon>
        <taxon>Embryophyta</taxon>
        <taxon>Tracheophyta</taxon>
        <taxon>Spermatophyta</taxon>
        <taxon>Magnoliopsida</taxon>
        <taxon>Liliopsida</taxon>
        <taxon>Poales</taxon>
        <taxon>Poaceae</taxon>
        <taxon>PACMAD clade</taxon>
        <taxon>Panicoideae</taxon>
        <taxon>Andropogonodae</taxon>
        <taxon>Andropogoneae</taxon>
        <taxon>Saccharinae</taxon>
        <taxon>Miscanthus</taxon>
    </lineage>
</organism>
<proteinExistence type="predicted"/>
<dbReference type="EMBL" id="CAJGYO010000004">
    <property type="protein sequence ID" value="CAD6224805.1"/>
    <property type="molecule type" value="Genomic_DNA"/>
</dbReference>
<reference evidence="3" key="1">
    <citation type="submission" date="2020-10" db="EMBL/GenBank/DDBJ databases">
        <authorList>
            <person name="Han B."/>
            <person name="Lu T."/>
            <person name="Zhao Q."/>
            <person name="Huang X."/>
            <person name="Zhao Y."/>
        </authorList>
    </citation>
    <scope>NUCLEOTIDE SEQUENCE</scope>
</reference>
<evidence type="ECO:0000313" key="4">
    <source>
        <dbReference type="Proteomes" id="UP000604825"/>
    </source>
</evidence>
<sequence length="459" mass="50790">MPPRRKVQTARIAETPTGFWGGGILVPVGESVSSGSEWAMALHKGKTARNKDDVPEKSGSLYNLEEDEGFNEHDEDEVSMASKVGEDVCNKNVQHIGKFSARGSKASKRVVAPQEQGESTRVTRQRTAANPSLAIVTHDALASTNTTTSQNEEHINNNDEGALFASAQHVPRGKYMGKELDALNRGLGTKIKIDIAEGNRRPKAPMQAAKLASEAGISPRLHTPFFPHWKEYKKEHNKHLVEAYIGKVAITFDMDTKSEAVQAACVDMLKGGQRQMRYRLKKKYFDGVPANLVRTTSPVTCMTDDQWRALVEMWSNPKHKKQEKYKDTEPTAIDLFKEMHCSKKSGFCEPVKNAIAAMEAIEAEPMQEGQQSMSSIEIVSKVLPKSSTFLQNVGLPTSKPSSRSAVSSQVRELQAQLEAKEQESALLKQESTQLKREVASQAHEIDNLEKGQQETHALL</sequence>
<keyword evidence="4" id="KW-1185">Reference proteome</keyword>
<dbReference type="AlphaFoldDB" id="A0A811NMD1"/>
<protein>
    <submittedName>
        <fullName evidence="3">Uncharacterized protein</fullName>
    </submittedName>
</protein>
<accession>A0A811NMD1</accession>
<feature type="region of interest" description="Disordered" evidence="2">
    <location>
        <begin position="438"/>
        <end position="459"/>
    </location>
</feature>
<evidence type="ECO:0000313" key="3">
    <source>
        <dbReference type="EMBL" id="CAD6224805.1"/>
    </source>
</evidence>
<dbReference type="OrthoDB" id="693022at2759"/>
<feature type="compositionally biased region" description="Basic and acidic residues" evidence="2">
    <location>
        <begin position="438"/>
        <end position="453"/>
    </location>
</feature>
<gene>
    <name evidence="3" type="ORF">NCGR_LOCUS16991</name>
</gene>
<dbReference type="PANTHER" id="PTHR33063">
    <property type="entry name" value="OS02G0583500 PROTEIN"/>
    <property type="match status" value="1"/>
</dbReference>
<name>A0A811NMD1_9POAL</name>
<keyword evidence="1" id="KW-0175">Coiled coil</keyword>